<dbReference type="InterPro" id="IPR029055">
    <property type="entry name" value="Ntn_hydrolases_N"/>
</dbReference>
<protein>
    <submittedName>
        <fullName evidence="3">Isoaspartyl peptidase/L-asparaginase</fullName>
    </submittedName>
</protein>
<evidence type="ECO:0000313" key="3">
    <source>
        <dbReference type="EMBL" id="WNG51441.1"/>
    </source>
</evidence>
<dbReference type="PANTHER" id="PTHR10188">
    <property type="entry name" value="L-ASPARAGINASE"/>
    <property type="match status" value="1"/>
</dbReference>
<organism evidence="3 4">
    <name type="scientific">Archangium minus</name>
    <dbReference type="NCBI Taxonomy" id="83450"/>
    <lineage>
        <taxon>Bacteria</taxon>
        <taxon>Pseudomonadati</taxon>
        <taxon>Myxococcota</taxon>
        <taxon>Myxococcia</taxon>
        <taxon>Myxococcales</taxon>
        <taxon>Cystobacterineae</taxon>
        <taxon>Archangiaceae</taxon>
        <taxon>Archangium</taxon>
    </lineage>
</organism>
<dbReference type="SUPFAM" id="SSF56235">
    <property type="entry name" value="N-terminal nucleophile aminohydrolases (Ntn hydrolases)"/>
    <property type="match status" value="1"/>
</dbReference>
<feature type="chain" id="PRO_5046920544" evidence="2">
    <location>
        <begin position="26"/>
        <end position="371"/>
    </location>
</feature>
<dbReference type="EMBL" id="CP043494">
    <property type="protein sequence ID" value="WNG51441.1"/>
    <property type="molecule type" value="Genomic_DNA"/>
</dbReference>
<feature type="region of interest" description="Disordered" evidence="1">
    <location>
        <begin position="203"/>
        <end position="230"/>
    </location>
</feature>
<keyword evidence="4" id="KW-1185">Reference proteome</keyword>
<dbReference type="Gene3D" id="3.60.20.30">
    <property type="entry name" value="(Glycosyl)asparaginase"/>
    <property type="match status" value="1"/>
</dbReference>
<proteinExistence type="predicted"/>
<name>A0ABY9X7R7_9BACT</name>
<dbReference type="PANTHER" id="PTHR10188:SF6">
    <property type="entry name" value="N(4)-(BETA-N-ACETYLGLUCOSAMINYL)-L-ASPARAGINASE"/>
    <property type="match status" value="1"/>
</dbReference>
<dbReference type="Proteomes" id="UP001611383">
    <property type="component" value="Chromosome"/>
</dbReference>
<feature type="signal peptide" evidence="2">
    <location>
        <begin position="1"/>
        <end position="25"/>
    </location>
</feature>
<dbReference type="CDD" id="cd04701">
    <property type="entry name" value="Asparaginase_2"/>
    <property type="match status" value="1"/>
</dbReference>
<dbReference type="Pfam" id="PF01112">
    <property type="entry name" value="Asparaginase_2"/>
    <property type="match status" value="1"/>
</dbReference>
<gene>
    <name evidence="3" type="ORF">F0U60_50425</name>
</gene>
<evidence type="ECO:0000256" key="2">
    <source>
        <dbReference type="SAM" id="SignalP"/>
    </source>
</evidence>
<evidence type="ECO:0000313" key="4">
    <source>
        <dbReference type="Proteomes" id="UP001611383"/>
    </source>
</evidence>
<dbReference type="InterPro" id="IPR000246">
    <property type="entry name" value="Peptidase_T2"/>
</dbReference>
<keyword evidence="2" id="KW-0732">Signal</keyword>
<accession>A0ABY9X7R7</accession>
<evidence type="ECO:0000256" key="1">
    <source>
        <dbReference type="SAM" id="MobiDB-lite"/>
    </source>
</evidence>
<feature type="compositionally biased region" description="Low complexity" evidence="1">
    <location>
        <begin position="210"/>
        <end position="222"/>
    </location>
</feature>
<reference evidence="3 4" key="1">
    <citation type="submission" date="2019-08" db="EMBL/GenBank/DDBJ databases">
        <title>Archangium and Cystobacter genomes.</title>
        <authorList>
            <person name="Chen I.-C.K."/>
            <person name="Wielgoss S."/>
        </authorList>
    </citation>
    <scope>NUCLEOTIDE SEQUENCE [LARGE SCALE GENOMIC DNA]</scope>
    <source>
        <strain evidence="3 4">Cbm 6</strain>
    </source>
</reference>
<sequence>MLVPLRRALATATLSALLLPLGCSTALTSKREEEKLMSASDDVSRPAPRWGIVIHGGAGVIKRESLSPEREAAVRAVLNEALQAGHSVLAQGGSSLDAVTAAIRVMEDSPLFNAGKGAVFTHDGKNELDAAIMSGSTRAAGAVAGLHHVKNPITLARAVMEKSPHVMMIGAGAEEFAKQQGVELVPESYFYTEERWESLQRALEAEKKQQQAPAEQGQPQGPSTFWEHPAGREHKFGTVGAVALDQAGNLAAGTSTGGMTNKRFGRVGDVPVIGAGTYANERCAVSATGHGEYFIRYTVARDICSRMEYLELPLLEAANQVVLDVLVKAGGEGGVIAMDAQGNVAMPFNSAGMYRGYVGPDGVASVAIFKE</sequence>